<keyword evidence="2 7" id="KW-0813">Transport</keyword>
<evidence type="ECO:0000313" key="9">
    <source>
        <dbReference type="EMBL" id="PWJ28063.1"/>
    </source>
</evidence>
<dbReference type="GO" id="GO:0055085">
    <property type="term" value="P:transmembrane transport"/>
    <property type="evidence" value="ECO:0007669"/>
    <property type="project" value="InterPro"/>
</dbReference>
<keyword evidence="10" id="KW-1185">Reference proteome</keyword>
<feature type="transmembrane region" description="Helical" evidence="7">
    <location>
        <begin position="260"/>
        <end position="279"/>
    </location>
</feature>
<dbReference type="Pfam" id="PF00528">
    <property type="entry name" value="BPD_transp_1"/>
    <property type="match status" value="1"/>
</dbReference>
<sequence length="294" mass="33276">MNKKLPVYQRVIIYGVLILICLICIIPIITVISISFSTDMAIIKDGYGILPKGFTLEAYKYVLKDMESILRSYGISIFVTVTGCVLGLSFNAMIAYVLSRKDYKYKKQLTVFLIIPMVLNGGLVPTYIWITKYLHLKNTIWVMILPMLIVPWFIILLRTFFSQIPSSLIEAATVDGASELTIFVKIVLPLAKPALATVGMFITLNYWNDWFQPLMYIDNSELYNLQYRLYILMRDVQEMIKNSSISGMGISIADLPTESMRMAMCVIAAGPMLVIFPFFQKYFVKGLTVGGVKG</sequence>
<evidence type="ECO:0000256" key="4">
    <source>
        <dbReference type="ARBA" id="ARBA00022692"/>
    </source>
</evidence>
<proteinExistence type="inferred from homology"/>
<keyword evidence="3" id="KW-1003">Cell membrane</keyword>
<dbReference type="OrthoDB" id="157184at2"/>
<comment type="caution">
    <text evidence="9">The sequence shown here is derived from an EMBL/GenBank/DDBJ whole genome shotgun (WGS) entry which is preliminary data.</text>
</comment>
<gene>
    <name evidence="9" type="ORF">A8806_110247</name>
</gene>
<evidence type="ECO:0000313" key="10">
    <source>
        <dbReference type="Proteomes" id="UP000245845"/>
    </source>
</evidence>
<feature type="transmembrane region" description="Helical" evidence="7">
    <location>
        <begin position="12"/>
        <end position="36"/>
    </location>
</feature>
<evidence type="ECO:0000256" key="6">
    <source>
        <dbReference type="ARBA" id="ARBA00023136"/>
    </source>
</evidence>
<name>A0A2Y9BJN7_9FIRM</name>
<evidence type="ECO:0000256" key="7">
    <source>
        <dbReference type="RuleBase" id="RU363032"/>
    </source>
</evidence>
<dbReference type="SUPFAM" id="SSF161098">
    <property type="entry name" value="MetI-like"/>
    <property type="match status" value="1"/>
</dbReference>
<comment type="subcellular location">
    <subcellularLocation>
        <location evidence="1 7">Cell membrane</location>
        <topology evidence="1 7">Multi-pass membrane protein</topology>
    </subcellularLocation>
</comment>
<dbReference type="EMBL" id="QGDL01000010">
    <property type="protein sequence ID" value="PWJ28063.1"/>
    <property type="molecule type" value="Genomic_DNA"/>
</dbReference>
<reference evidence="9 10" key="1">
    <citation type="submission" date="2018-05" db="EMBL/GenBank/DDBJ databases">
        <title>The Hungate 1000. A catalogue of reference genomes from the rumen microbiome.</title>
        <authorList>
            <person name="Kelly W."/>
        </authorList>
    </citation>
    <scope>NUCLEOTIDE SEQUENCE [LARGE SCALE GENOMIC DNA]</scope>
    <source>
        <strain evidence="9 10">NLAE-zl-C242</strain>
    </source>
</reference>
<dbReference type="InterPro" id="IPR035906">
    <property type="entry name" value="MetI-like_sf"/>
</dbReference>
<keyword evidence="5 7" id="KW-1133">Transmembrane helix</keyword>
<evidence type="ECO:0000256" key="3">
    <source>
        <dbReference type="ARBA" id="ARBA00022475"/>
    </source>
</evidence>
<feature type="domain" description="ABC transmembrane type-1" evidence="8">
    <location>
        <begin position="73"/>
        <end position="279"/>
    </location>
</feature>
<dbReference type="Proteomes" id="UP000245845">
    <property type="component" value="Unassembled WGS sequence"/>
</dbReference>
<dbReference type="GO" id="GO:0005886">
    <property type="term" value="C:plasma membrane"/>
    <property type="evidence" value="ECO:0007669"/>
    <property type="project" value="UniProtKB-SubCell"/>
</dbReference>
<dbReference type="InterPro" id="IPR000515">
    <property type="entry name" value="MetI-like"/>
</dbReference>
<dbReference type="PANTHER" id="PTHR43744:SF9">
    <property type="entry name" value="POLYGALACTURONAN_RHAMNOGALACTURONAN TRANSPORT SYSTEM PERMEASE PROTEIN YTCP"/>
    <property type="match status" value="1"/>
</dbReference>
<feature type="transmembrane region" description="Helical" evidence="7">
    <location>
        <begin position="73"/>
        <end position="97"/>
    </location>
</feature>
<dbReference type="RefSeq" id="WP_109732404.1">
    <property type="nucleotide sequence ID" value="NZ_BAAACK010000029.1"/>
</dbReference>
<dbReference type="AlphaFoldDB" id="A0A2Y9BJN7"/>
<accession>A0A2Y9BJN7</accession>
<evidence type="ECO:0000256" key="2">
    <source>
        <dbReference type="ARBA" id="ARBA00022448"/>
    </source>
</evidence>
<dbReference type="CDD" id="cd06261">
    <property type="entry name" value="TM_PBP2"/>
    <property type="match status" value="1"/>
</dbReference>
<evidence type="ECO:0000256" key="1">
    <source>
        <dbReference type="ARBA" id="ARBA00004651"/>
    </source>
</evidence>
<feature type="transmembrane region" description="Helical" evidence="7">
    <location>
        <begin position="182"/>
        <end position="207"/>
    </location>
</feature>
<dbReference type="PANTHER" id="PTHR43744">
    <property type="entry name" value="ABC TRANSPORTER PERMEASE PROTEIN MG189-RELATED-RELATED"/>
    <property type="match status" value="1"/>
</dbReference>
<evidence type="ECO:0000256" key="5">
    <source>
        <dbReference type="ARBA" id="ARBA00022989"/>
    </source>
</evidence>
<feature type="transmembrane region" description="Helical" evidence="7">
    <location>
        <begin position="109"/>
        <end position="128"/>
    </location>
</feature>
<feature type="transmembrane region" description="Helical" evidence="7">
    <location>
        <begin position="140"/>
        <end position="161"/>
    </location>
</feature>
<evidence type="ECO:0000259" key="8">
    <source>
        <dbReference type="PROSITE" id="PS50928"/>
    </source>
</evidence>
<dbReference type="Gene3D" id="1.10.3720.10">
    <property type="entry name" value="MetI-like"/>
    <property type="match status" value="1"/>
</dbReference>
<keyword evidence="4 7" id="KW-0812">Transmembrane</keyword>
<dbReference type="PROSITE" id="PS50928">
    <property type="entry name" value="ABC_TM1"/>
    <property type="match status" value="1"/>
</dbReference>
<keyword evidence="6 7" id="KW-0472">Membrane</keyword>
<comment type="similarity">
    <text evidence="7">Belongs to the binding-protein-dependent transport system permease family.</text>
</comment>
<organism evidence="9 10">
    <name type="scientific">Faecalicatena orotica</name>
    <dbReference type="NCBI Taxonomy" id="1544"/>
    <lineage>
        <taxon>Bacteria</taxon>
        <taxon>Bacillati</taxon>
        <taxon>Bacillota</taxon>
        <taxon>Clostridia</taxon>
        <taxon>Lachnospirales</taxon>
        <taxon>Lachnospiraceae</taxon>
        <taxon>Faecalicatena</taxon>
    </lineage>
</organism>
<protein>
    <submittedName>
        <fullName evidence="9">Carbohydrate ABC transporter membrane protein 2 (CUT1 family)</fullName>
    </submittedName>
</protein>